<organism evidence="1 2">
    <name type="scientific">Candidozyma auris</name>
    <name type="common">Yeast</name>
    <name type="synonym">Candida auris</name>
    <dbReference type="NCBI Taxonomy" id="498019"/>
    <lineage>
        <taxon>Eukaryota</taxon>
        <taxon>Fungi</taxon>
        <taxon>Dikarya</taxon>
        <taxon>Ascomycota</taxon>
        <taxon>Saccharomycotina</taxon>
        <taxon>Pichiomycetes</taxon>
        <taxon>Metschnikowiaceae</taxon>
        <taxon>Candidozyma</taxon>
    </lineage>
</organism>
<evidence type="ECO:0000313" key="2">
    <source>
        <dbReference type="Proteomes" id="UP000037122"/>
    </source>
</evidence>
<gene>
    <name evidence="1" type="ORF">QG37_07672</name>
</gene>
<proteinExistence type="predicted"/>
<evidence type="ECO:0000313" key="1">
    <source>
        <dbReference type="EMBL" id="KND96048.1"/>
    </source>
</evidence>
<name>A0A0L0NPS4_CANAR</name>
<sequence>MIQRTGHFFNQFKGGEDNKRCFYEYNLMVQLKSFFGQEQLKRKSIE</sequence>
<reference evidence="2" key="1">
    <citation type="journal article" date="2015" name="BMC Genomics">
        <title>Draft genome of a commonly misdiagnosed multidrug resistant pathogen Candida auris.</title>
        <authorList>
            <person name="Chatterjee S."/>
            <person name="Alampalli S.V."/>
            <person name="Nageshan R.K."/>
            <person name="Chettiar S.T."/>
            <person name="Joshi S."/>
            <person name="Tatu U.S."/>
        </authorList>
    </citation>
    <scope>NUCLEOTIDE SEQUENCE [LARGE SCALE GENOMIC DNA]</scope>
    <source>
        <strain evidence="2">6684</strain>
    </source>
</reference>
<dbReference type="EMBL" id="LGST01000061">
    <property type="protein sequence ID" value="KND96048.1"/>
    <property type="molecule type" value="Genomic_DNA"/>
</dbReference>
<dbReference type="Proteomes" id="UP000037122">
    <property type="component" value="Unassembled WGS sequence"/>
</dbReference>
<dbReference type="VEuPathDB" id="FungiDB:QG37_07672"/>
<protein>
    <submittedName>
        <fullName evidence="1">Uncharacterized protein</fullName>
    </submittedName>
</protein>
<accession>A0A0L0NPS4</accession>
<comment type="caution">
    <text evidence="1">The sequence shown here is derived from an EMBL/GenBank/DDBJ whole genome shotgun (WGS) entry which is preliminary data.</text>
</comment>
<dbReference type="AlphaFoldDB" id="A0A0L0NPS4"/>